<evidence type="ECO:0000256" key="2">
    <source>
        <dbReference type="SAM" id="Phobius"/>
    </source>
</evidence>
<feature type="transmembrane region" description="Helical" evidence="2">
    <location>
        <begin position="242"/>
        <end position="261"/>
    </location>
</feature>
<evidence type="ECO:0000256" key="1">
    <source>
        <dbReference type="PROSITE-ProRule" id="PRU00339"/>
    </source>
</evidence>
<feature type="transmembrane region" description="Helical" evidence="2">
    <location>
        <begin position="267"/>
        <end position="289"/>
    </location>
</feature>
<dbReference type="InterPro" id="IPR019734">
    <property type="entry name" value="TPR_rpt"/>
</dbReference>
<keyword evidence="4" id="KW-1185">Reference proteome</keyword>
<keyword evidence="2" id="KW-0472">Membrane</keyword>
<evidence type="ECO:0000313" key="3">
    <source>
        <dbReference type="EMBL" id="NML43925.1"/>
    </source>
</evidence>
<organism evidence="3 4">
    <name type="scientific">Ramlibacter agri</name>
    <dbReference type="NCBI Taxonomy" id="2728837"/>
    <lineage>
        <taxon>Bacteria</taxon>
        <taxon>Pseudomonadati</taxon>
        <taxon>Pseudomonadota</taxon>
        <taxon>Betaproteobacteria</taxon>
        <taxon>Burkholderiales</taxon>
        <taxon>Comamonadaceae</taxon>
        <taxon>Ramlibacter</taxon>
    </lineage>
</organism>
<proteinExistence type="predicted"/>
<keyword evidence="2" id="KW-1133">Transmembrane helix</keyword>
<dbReference type="EMBL" id="JABBFX010000001">
    <property type="protein sequence ID" value="NML43925.1"/>
    <property type="molecule type" value="Genomic_DNA"/>
</dbReference>
<accession>A0A848GZC4</accession>
<feature type="repeat" description="TPR" evidence="1">
    <location>
        <begin position="138"/>
        <end position="171"/>
    </location>
</feature>
<dbReference type="PROSITE" id="PS50005">
    <property type="entry name" value="TPR"/>
    <property type="match status" value="2"/>
</dbReference>
<dbReference type="PANTHER" id="PTHR44998:SF1">
    <property type="entry name" value="UDP-N-ACETYLGLUCOSAMINE--PEPTIDE N-ACETYLGLUCOSAMINYLTRANSFERASE 110 KDA SUBUNIT"/>
    <property type="match status" value="1"/>
</dbReference>
<sequence>MEDQLRELAQDQLAQGHVHGAVETLRQLLASDPDDGEAHALLAIALYNMRRLHAARYEAGAGVALAPESALAHYALGTVEMGARRFAAAEAHFRQALALEPHAPGLLRAQASLYELWGKPAQVGPLLLQALALAPEDPATLVALGSHALQQGRLDEAGERALAALRLDPESADGLALMGRVLLRRGDPAEAREHALQALRIDATHRGALHVLSGAKARQNPLLGLWWRYSVWMESIGTTRSILVLLFAYAAYRIALGLAQQQGLKDWVVPIEIAWLAIVAYTWIGPGLFRRSLERELQGVRLSPKF</sequence>
<dbReference type="Gene3D" id="1.25.40.10">
    <property type="entry name" value="Tetratricopeptide repeat domain"/>
    <property type="match status" value="1"/>
</dbReference>
<comment type="caution">
    <text evidence="3">The sequence shown here is derived from an EMBL/GenBank/DDBJ whole genome shotgun (WGS) entry which is preliminary data.</text>
</comment>
<dbReference type="PANTHER" id="PTHR44998">
    <property type="match status" value="1"/>
</dbReference>
<protein>
    <submittedName>
        <fullName evidence="3">Tetratricopeptide repeat protein</fullName>
    </submittedName>
</protein>
<dbReference type="AlphaFoldDB" id="A0A848GZC4"/>
<gene>
    <name evidence="3" type="ORF">HHL11_09205</name>
</gene>
<keyword evidence="1" id="KW-0802">TPR repeat</keyword>
<keyword evidence="2" id="KW-0812">Transmembrane</keyword>
<dbReference type="RefSeq" id="WP_169418101.1">
    <property type="nucleotide sequence ID" value="NZ_JABBFX010000001.1"/>
</dbReference>
<dbReference type="Proteomes" id="UP000541185">
    <property type="component" value="Unassembled WGS sequence"/>
</dbReference>
<dbReference type="SMART" id="SM00028">
    <property type="entry name" value="TPR"/>
    <property type="match status" value="6"/>
</dbReference>
<reference evidence="3 4" key="1">
    <citation type="submission" date="2020-04" db="EMBL/GenBank/DDBJ databases">
        <title>Ramlibacter sp. G-1-2-2 isolated from soil.</title>
        <authorList>
            <person name="Dahal R.H."/>
        </authorList>
    </citation>
    <scope>NUCLEOTIDE SEQUENCE [LARGE SCALE GENOMIC DNA]</scope>
    <source>
        <strain evidence="3 4">G-1-2-2</strain>
    </source>
</reference>
<feature type="repeat" description="TPR" evidence="1">
    <location>
        <begin position="70"/>
        <end position="103"/>
    </location>
</feature>
<name>A0A848GZC4_9BURK</name>
<dbReference type="InterPro" id="IPR011990">
    <property type="entry name" value="TPR-like_helical_dom_sf"/>
</dbReference>
<dbReference type="Pfam" id="PF13432">
    <property type="entry name" value="TPR_16"/>
    <property type="match status" value="3"/>
</dbReference>
<evidence type="ECO:0000313" key="4">
    <source>
        <dbReference type="Proteomes" id="UP000541185"/>
    </source>
</evidence>
<dbReference type="SUPFAM" id="SSF48452">
    <property type="entry name" value="TPR-like"/>
    <property type="match status" value="1"/>
</dbReference>